<protein>
    <recommendedName>
        <fullName evidence="4">ABC transporter domain-containing protein</fullName>
    </recommendedName>
</protein>
<dbReference type="AlphaFoldDB" id="A0A2S8A8F9"/>
<evidence type="ECO:0000256" key="2">
    <source>
        <dbReference type="ARBA" id="ARBA00022741"/>
    </source>
</evidence>
<dbReference type="RefSeq" id="WP_105247491.1">
    <property type="nucleotide sequence ID" value="NZ_PSZM01000045.1"/>
</dbReference>
<dbReference type="InterPro" id="IPR050153">
    <property type="entry name" value="Metal_Ion_Import_ABC"/>
</dbReference>
<dbReference type="PROSITE" id="PS50893">
    <property type="entry name" value="ABC_TRANSPORTER_2"/>
    <property type="match status" value="1"/>
</dbReference>
<evidence type="ECO:0000313" key="6">
    <source>
        <dbReference type="Proteomes" id="UP000238042"/>
    </source>
</evidence>
<organism evidence="5 6">
    <name type="scientific">Apibacter adventoris</name>
    <dbReference type="NCBI Taxonomy" id="1679466"/>
    <lineage>
        <taxon>Bacteria</taxon>
        <taxon>Pseudomonadati</taxon>
        <taxon>Bacteroidota</taxon>
        <taxon>Flavobacteriia</taxon>
        <taxon>Flavobacteriales</taxon>
        <taxon>Weeksellaceae</taxon>
        <taxon>Apibacter</taxon>
    </lineage>
</organism>
<dbReference type="SUPFAM" id="SSF52540">
    <property type="entry name" value="P-loop containing nucleoside triphosphate hydrolases"/>
    <property type="match status" value="1"/>
</dbReference>
<evidence type="ECO:0000313" key="5">
    <source>
        <dbReference type="EMBL" id="PQL90859.1"/>
    </source>
</evidence>
<dbReference type="InterPro" id="IPR003593">
    <property type="entry name" value="AAA+_ATPase"/>
</dbReference>
<comment type="caution">
    <text evidence="5">The sequence shown here is derived from an EMBL/GenBank/DDBJ whole genome shotgun (WGS) entry which is preliminary data.</text>
</comment>
<evidence type="ECO:0000259" key="4">
    <source>
        <dbReference type="PROSITE" id="PS50893"/>
    </source>
</evidence>
<keyword evidence="3" id="KW-0067">ATP-binding</keyword>
<dbReference type="CDD" id="cd03214">
    <property type="entry name" value="ABC_Iron-Siderophores_B12_Hemin"/>
    <property type="match status" value="1"/>
</dbReference>
<dbReference type="SMART" id="SM00382">
    <property type="entry name" value="AAA"/>
    <property type="match status" value="1"/>
</dbReference>
<dbReference type="InterPro" id="IPR003439">
    <property type="entry name" value="ABC_transporter-like_ATP-bd"/>
</dbReference>
<dbReference type="Gene3D" id="3.40.50.300">
    <property type="entry name" value="P-loop containing nucleotide triphosphate hydrolases"/>
    <property type="match status" value="1"/>
</dbReference>
<keyword evidence="2" id="KW-0547">Nucleotide-binding</keyword>
<dbReference type="Proteomes" id="UP000238042">
    <property type="component" value="Unassembled WGS sequence"/>
</dbReference>
<evidence type="ECO:0000256" key="1">
    <source>
        <dbReference type="ARBA" id="ARBA00022448"/>
    </source>
</evidence>
<sequence length="329" mass="37867">MKTNSANIIQLENLSIGYSKPFISNIDAKIKKGDILLLIGKNGSGKTSFLKTLFKEISPLKGTIKILDKDITKISVSELSKLISVVLSKSQLSPDLRIYDLVSLGRYPYKKWYQKLTKEEDKKIEEVLNLFELYQYKNYYVNELSDGNLQKAMIARALVQDTPILIMDEPTSHLDVSNKLEVMNIIHYLAKEKEKTILFTSHDLSLGLNVADKLWMIKNKSLKIGFTEDLAKQEDILNYFAGKSLNFNYIINEYEFTPHINKKEVSIEGKIESIYWLRKALIRNSFSIHENAQITIIGKDSFFIVQSNETEYTFISIEEVINFLNNIKL</sequence>
<name>A0A2S8A8F9_9FLAO</name>
<dbReference type="Pfam" id="PF00005">
    <property type="entry name" value="ABC_tran"/>
    <property type="match status" value="1"/>
</dbReference>
<dbReference type="InterPro" id="IPR027417">
    <property type="entry name" value="P-loop_NTPase"/>
</dbReference>
<gene>
    <name evidence="5" type="ORF">C4S77_10430</name>
</gene>
<keyword evidence="1" id="KW-0813">Transport</keyword>
<dbReference type="OrthoDB" id="9787851at2"/>
<dbReference type="PANTHER" id="PTHR42734">
    <property type="entry name" value="METAL TRANSPORT SYSTEM ATP-BINDING PROTEIN TM_0124-RELATED"/>
    <property type="match status" value="1"/>
</dbReference>
<proteinExistence type="predicted"/>
<accession>A0A2S8A8F9</accession>
<evidence type="ECO:0000256" key="3">
    <source>
        <dbReference type="ARBA" id="ARBA00022840"/>
    </source>
</evidence>
<keyword evidence="6" id="KW-1185">Reference proteome</keyword>
<feature type="domain" description="ABC transporter" evidence="4">
    <location>
        <begin position="3"/>
        <end position="244"/>
    </location>
</feature>
<dbReference type="PANTHER" id="PTHR42734:SF21">
    <property type="entry name" value="IRON ABC TRANSPORTER, ATP-BINDING PROTEIN"/>
    <property type="match status" value="1"/>
</dbReference>
<dbReference type="GO" id="GO:0005524">
    <property type="term" value="F:ATP binding"/>
    <property type="evidence" value="ECO:0007669"/>
    <property type="project" value="UniProtKB-KW"/>
</dbReference>
<dbReference type="GO" id="GO:0016887">
    <property type="term" value="F:ATP hydrolysis activity"/>
    <property type="evidence" value="ECO:0007669"/>
    <property type="project" value="InterPro"/>
</dbReference>
<dbReference type="EMBL" id="PSZM01000045">
    <property type="protein sequence ID" value="PQL90859.1"/>
    <property type="molecule type" value="Genomic_DNA"/>
</dbReference>
<reference evidence="5 6" key="1">
    <citation type="submission" date="2018-02" db="EMBL/GenBank/DDBJ databases">
        <title>Genome sequences of Apibacter spp., gut symbionts of Asian honey bees.</title>
        <authorList>
            <person name="Kwong W.K."/>
            <person name="Steele M.I."/>
            <person name="Moran N.A."/>
        </authorList>
    </citation>
    <scope>NUCLEOTIDE SEQUENCE [LARGE SCALE GENOMIC DNA]</scope>
    <source>
        <strain evidence="6">wkB301</strain>
    </source>
</reference>